<name>A0ABV6Q7Y8_9FLAO</name>
<feature type="chain" id="PRO_5045297256" evidence="1">
    <location>
        <begin position="20"/>
        <end position="210"/>
    </location>
</feature>
<feature type="signal peptide" evidence="1">
    <location>
        <begin position="1"/>
        <end position="19"/>
    </location>
</feature>
<keyword evidence="1" id="KW-0732">Signal</keyword>
<organism evidence="2 3">
    <name type="scientific">Winogradskyella pulchriflava</name>
    <dbReference type="NCBI Taxonomy" id="1110688"/>
    <lineage>
        <taxon>Bacteria</taxon>
        <taxon>Pseudomonadati</taxon>
        <taxon>Bacteroidota</taxon>
        <taxon>Flavobacteriia</taxon>
        <taxon>Flavobacteriales</taxon>
        <taxon>Flavobacteriaceae</taxon>
        <taxon>Winogradskyella</taxon>
    </lineage>
</organism>
<sequence length="210" mass="23632">MKKITFILIALLVVTSLNAQKKSKQEVIDLMAEDTCECIAKKKLSASDSMEEKEIALGLCLLSSFNEHKSKSNYYKKKTLDDMEEIGEDVGFAMASMCADDFLSIFSSEELVDMAYDDDEDGSESSGGSGLTIEVELVAMNNDAISYIEAKDDYDKNHIFLITQEFEGYDLLKKSNFGNSFLITFKEVEFFDLSEKQYITKKVITKIEAI</sequence>
<dbReference type="EMBL" id="JBHLTQ010000003">
    <property type="protein sequence ID" value="MFC0604390.1"/>
    <property type="molecule type" value="Genomic_DNA"/>
</dbReference>
<evidence type="ECO:0000256" key="1">
    <source>
        <dbReference type="SAM" id="SignalP"/>
    </source>
</evidence>
<keyword evidence="3" id="KW-1185">Reference proteome</keyword>
<accession>A0ABV6Q7Y8</accession>
<dbReference type="RefSeq" id="WP_386061914.1">
    <property type="nucleotide sequence ID" value="NZ_JBHLTQ010000003.1"/>
</dbReference>
<proteinExistence type="predicted"/>
<evidence type="ECO:0000313" key="3">
    <source>
        <dbReference type="Proteomes" id="UP001589832"/>
    </source>
</evidence>
<comment type="caution">
    <text evidence="2">The sequence shown here is derived from an EMBL/GenBank/DDBJ whole genome shotgun (WGS) entry which is preliminary data.</text>
</comment>
<dbReference type="Proteomes" id="UP001589832">
    <property type="component" value="Unassembled WGS sequence"/>
</dbReference>
<protein>
    <submittedName>
        <fullName evidence="2">Uncharacterized protein</fullName>
    </submittedName>
</protein>
<gene>
    <name evidence="2" type="ORF">ACFFGA_07485</name>
</gene>
<reference evidence="2 3" key="1">
    <citation type="submission" date="2024-09" db="EMBL/GenBank/DDBJ databases">
        <authorList>
            <person name="Sun Q."/>
            <person name="Mori K."/>
        </authorList>
    </citation>
    <scope>NUCLEOTIDE SEQUENCE [LARGE SCALE GENOMIC DNA]</scope>
    <source>
        <strain evidence="2 3">NCAIM B.02481</strain>
    </source>
</reference>
<evidence type="ECO:0000313" key="2">
    <source>
        <dbReference type="EMBL" id="MFC0604390.1"/>
    </source>
</evidence>